<reference evidence="1" key="1">
    <citation type="journal article" date="2021" name="Proc. Natl. Acad. Sci. U.S.A.">
        <title>A Catalog of Tens of Thousands of Viruses from Human Metagenomes Reveals Hidden Associations with Chronic Diseases.</title>
        <authorList>
            <person name="Tisza M.J."/>
            <person name="Buck C.B."/>
        </authorList>
    </citation>
    <scope>NUCLEOTIDE SEQUENCE</scope>
    <source>
        <strain evidence="1">CtVif31</strain>
    </source>
</reference>
<dbReference type="EMBL" id="BK015567">
    <property type="protein sequence ID" value="DAE13636.1"/>
    <property type="molecule type" value="Genomic_DNA"/>
</dbReference>
<name>A0A8S5Q509_9CAUD</name>
<evidence type="ECO:0000313" key="1">
    <source>
        <dbReference type="EMBL" id="DAE13636.1"/>
    </source>
</evidence>
<protein>
    <submittedName>
        <fullName evidence="1">Bacterial regulatory protein</fullName>
    </submittedName>
</protein>
<organism evidence="1">
    <name type="scientific">Siphoviridae sp. ctVif31</name>
    <dbReference type="NCBI Taxonomy" id="2825532"/>
    <lineage>
        <taxon>Viruses</taxon>
        <taxon>Duplodnaviria</taxon>
        <taxon>Heunggongvirae</taxon>
        <taxon>Uroviricota</taxon>
        <taxon>Caudoviricetes</taxon>
    </lineage>
</organism>
<accession>A0A8S5Q509</accession>
<sequence>MKDNAVKVQDVEIYLDNINIYADEYINTVLCVSPDNENYRKEVADSFVGMIFYIADHIQKPSNDDIELLDKMFSTYVRLCSKYHVLPTLEVFSFLVGINRSTFSDWMRGDYRTGSAHGTTVKKWFDICKNCTLNRLHNQAGTNANLIFVAKAAYGMAETAPVQAGQQYGVPHQTAQQIAEKHKAALQLPEMEKPVL</sequence>
<proteinExistence type="predicted"/>